<keyword evidence="3" id="KW-1185">Reference proteome</keyword>
<feature type="compositionally biased region" description="Basic and acidic residues" evidence="1">
    <location>
        <begin position="30"/>
        <end position="62"/>
    </location>
</feature>
<organism evidence="2 3">
    <name type="scientific">Pleurodeles waltl</name>
    <name type="common">Iberian ribbed newt</name>
    <dbReference type="NCBI Taxonomy" id="8319"/>
    <lineage>
        <taxon>Eukaryota</taxon>
        <taxon>Metazoa</taxon>
        <taxon>Chordata</taxon>
        <taxon>Craniata</taxon>
        <taxon>Vertebrata</taxon>
        <taxon>Euteleostomi</taxon>
        <taxon>Amphibia</taxon>
        <taxon>Batrachia</taxon>
        <taxon>Caudata</taxon>
        <taxon>Salamandroidea</taxon>
        <taxon>Salamandridae</taxon>
        <taxon>Pleurodelinae</taxon>
        <taxon>Pleurodeles</taxon>
    </lineage>
</organism>
<name>A0AAV7QQG4_PLEWA</name>
<dbReference type="Proteomes" id="UP001066276">
    <property type="component" value="Chromosome 6"/>
</dbReference>
<dbReference type="EMBL" id="JANPWB010000010">
    <property type="protein sequence ID" value="KAJ1141682.1"/>
    <property type="molecule type" value="Genomic_DNA"/>
</dbReference>
<proteinExistence type="predicted"/>
<evidence type="ECO:0000313" key="3">
    <source>
        <dbReference type="Proteomes" id="UP001066276"/>
    </source>
</evidence>
<protein>
    <submittedName>
        <fullName evidence="2">Uncharacterized protein</fullName>
    </submittedName>
</protein>
<reference evidence="2" key="1">
    <citation type="journal article" date="2022" name="bioRxiv">
        <title>Sequencing and chromosome-scale assembly of the giantPleurodeles waltlgenome.</title>
        <authorList>
            <person name="Brown T."/>
            <person name="Elewa A."/>
            <person name="Iarovenko S."/>
            <person name="Subramanian E."/>
            <person name="Araus A.J."/>
            <person name="Petzold A."/>
            <person name="Susuki M."/>
            <person name="Suzuki K.-i.T."/>
            <person name="Hayashi T."/>
            <person name="Toyoda A."/>
            <person name="Oliveira C."/>
            <person name="Osipova E."/>
            <person name="Leigh N.D."/>
            <person name="Simon A."/>
            <person name="Yun M.H."/>
        </authorList>
    </citation>
    <scope>NUCLEOTIDE SEQUENCE</scope>
    <source>
        <strain evidence="2">20211129_DDA</strain>
        <tissue evidence="2">Liver</tissue>
    </source>
</reference>
<evidence type="ECO:0000313" key="2">
    <source>
        <dbReference type="EMBL" id="KAJ1141682.1"/>
    </source>
</evidence>
<accession>A0AAV7QQG4</accession>
<sequence length="141" mass="15312">METLSAKQVSVATLNVGVGKCPGGTLKGNDPARRDGFQVTKEGLEVEEEKRQADEHEGRQEGEEQVDAMSQGGTRKTEEEKEGENVAGKEPGMMENPNGDTEARRCDEEEESRGPQGSYCLGGEEEPSRKDDTTKGPHHVP</sequence>
<dbReference type="AlphaFoldDB" id="A0AAV7QQG4"/>
<feature type="compositionally biased region" description="Basic and acidic residues" evidence="1">
    <location>
        <begin position="126"/>
        <end position="135"/>
    </location>
</feature>
<comment type="caution">
    <text evidence="2">The sequence shown here is derived from an EMBL/GenBank/DDBJ whole genome shotgun (WGS) entry which is preliminary data.</text>
</comment>
<gene>
    <name evidence="2" type="ORF">NDU88_008010</name>
</gene>
<feature type="region of interest" description="Disordered" evidence="1">
    <location>
        <begin position="16"/>
        <end position="141"/>
    </location>
</feature>
<evidence type="ECO:0000256" key="1">
    <source>
        <dbReference type="SAM" id="MobiDB-lite"/>
    </source>
</evidence>